<keyword evidence="5" id="KW-0564">Palmitate</keyword>
<evidence type="ECO:0000256" key="2">
    <source>
        <dbReference type="ARBA" id="ARBA00022475"/>
    </source>
</evidence>
<dbReference type="OrthoDB" id="3692710at2"/>
<dbReference type="EMBL" id="SJZJ01000005">
    <property type="protein sequence ID" value="TCJ30196.1"/>
    <property type="molecule type" value="Genomic_DNA"/>
</dbReference>
<keyword evidence="4" id="KW-0472">Membrane</keyword>
<evidence type="ECO:0000313" key="8">
    <source>
        <dbReference type="EMBL" id="TCJ30196.1"/>
    </source>
</evidence>
<evidence type="ECO:0000256" key="6">
    <source>
        <dbReference type="ARBA" id="ARBA00023288"/>
    </source>
</evidence>
<dbReference type="PROSITE" id="PS51257">
    <property type="entry name" value="PROKAR_LIPOPROTEIN"/>
    <property type="match status" value="1"/>
</dbReference>
<dbReference type="AlphaFoldDB" id="A0A4R1CJ44"/>
<evidence type="ECO:0000256" key="3">
    <source>
        <dbReference type="ARBA" id="ARBA00022729"/>
    </source>
</evidence>
<comment type="subcellular location">
    <subcellularLocation>
        <location evidence="1">Cell membrane</location>
        <topology evidence="1">Lipid-anchor</topology>
    </subcellularLocation>
</comment>
<dbReference type="GO" id="GO:0005886">
    <property type="term" value="C:plasma membrane"/>
    <property type="evidence" value="ECO:0007669"/>
    <property type="project" value="UniProtKB-SubCell"/>
</dbReference>
<feature type="chain" id="PRO_5038655359" description="LppA-like lipoprotein" evidence="7">
    <location>
        <begin position="21"/>
        <end position="161"/>
    </location>
</feature>
<sequence length="161" mass="17306">MRMMRMATAVLLAVALSACGTNKNDQGDSMDATRNITQAVADYDAFAQRLIDRLAEKFGPRDWTTSDEPATRALCGVDDSGVEVMLPRRTFAGAYAAADRDAVRDLVVAVGKEAGFAEPDLVVEKPDYLKIVGEDAHGGRYTFTSSVNTVLSTWTGCHPAS</sequence>
<feature type="signal peptide" evidence="7">
    <location>
        <begin position="1"/>
        <end position="20"/>
    </location>
</feature>
<evidence type="ECO:0008006" key="10">
    <source>
        <dbReference type="Google" id="ProtNLM"/>
    </source>
</evidence>
<evidence type="ECO:0000256" key="7">
    <source>
        <dbReference type="SAM" id="SignalP"/>
    </source>
</evidence>
<reference evidence="8 9" key="1">
    <citation type="submission" date="2019-03" db="EMBL/GenBank/DDBJ databases">
        <authorList>
            <person name="Kim M.K.M."/>
        </authorList>
    </citation>
    <scope>NUCLEOTIDE SEQUENCE [LARGE SCALE GENOMIC DNA]</scope>
    <source>
        <strain evidence="8 9">18JY15-6</strain>
    </source>
</reference>
<comment type="caution">
    <text evidence="8">The sequence shown here is derived from an EMBL/GenBank/DDBJ whole genome shotgun (WGS) entry which is preliminary data.</text>
</comment>
<gene>
    <name evidence="8" type="ORF">EPD65_04745</name>
</gene>
<keyword evidence="6" id="KW-0449">Lipoprotein</keyword>
<dbReference type="Pfam" id="PF16708">
    <property type="entry name" value="LppA"/>
    <property type="match status" value="1"/>
</dbReference>
<dbReference type="Gene3D" id="3.30.2030.20">
    <property type="match status" value="1"/>
</dbReference>
<evidence type="ECO:0000256" key="1">
    <source>
        <dbReference type="ARBA" id="ARBA00004193"/>
    </source>
</evidence>
<keyword evidence="3 7" id="KW-0732">Signal</keyword>
<evidence type="ECO:0000313" key="9">
    <source>
        <dbReference type="Proteomes" id="UP000295453"/>
    </source>
</evidence>
<organism evidence="8 9">
    <name type="scientific">Nocardioides jejuensis</name>
    <dbReference type="NCBI Taxonomy" id="2502782"/>
    <lineage>
        <taxon>Bacteria</taxon>
        <taxon>Bacillati</taxon>
        <taxon>Actinomycetota</taxon>
        <taxon>Actinomycetes</taxon>
        <taxon>Propionibacteriales</taxon>
        <taxon>Nocardioidaceae</taxon>
        <taxon>Nocardioides</taxon>
    </lineage>
</organism>
<accession>A0A4R1CJ44</accession>
<dbReference type="InterPro" id="IPR032018">
    <property type="entry name" value="LppA/LppB/LprP"/>
</dbReference>
<evidence type="ECO:0000256" key="5">
    <source>
        <dbReference type="ARBA" id="ARBA00023139"/>
    </source>
</evidence>
<name>A0A4R1CJ44_9ACTN</name>
<protein>
    <recommendedName>
        <fullName evidence="10">LppA-like lipoprotein</fullName>
    </recommendedName>
</protein>
<keyword evidence="9" id="KW-1185">Reference proteome</keyword>
<evidence type="ECO:0000256" key="4">
    <source>
        <dbReference type="ARBA" id="ARBA00023136"/>
    </source>
</evidence>
<keyword evidence="2" id="KW-1003">Cell membrane</keyword>
<proteinExistence type="predicted"/>
<dbReference type="Proteomes" id="UP000295453">
    <property type="component" value="Unassembled WGS sequence"/>
</dbReference>